<evidence type="ECO:0000256" key="2">
    <source>
        <dbReference type="ARBA" id="ARBA00003213"/>
    </source>
</evidence>
<keyword evidence="5 10" id="KW-0819">tRNA processing</keyword>
<dbReference type="InterPro" id="IPR039657">
    <property type="entry name" value="Dimethylallyltransferase"/>
</dbReference>
<dbReference type="PANTHER" id="PTHR11088:SF60">
    <property type="entry name" value="TRNA DIMETHYLALLYLTRANSFERASE"/>
    <property type="match status" value="1"/>
</dbReference>
<feature type="binding site" evidence="10">
    <location>
        <begin position="13"/>
        <end position="20"/>
    </location>
    <ligand>
        <name>ATP</name>
        <dbReference type="ChEBI" id="CHEBI:30616"/>
    </ligand>
</feature>
<dbReference type="Gene3D" id="1.10.20.140">
    <property type="match status" value="1"/>
</dbReference>
<feature type="region of interest" description="Interaction with substrate tRNA" evidence="10">
    <location>
        <begin position="38"/>
        <end position="41"/>
    </location>
</feature>
<comment type="cofactor">
    <cofactor evidence="1 10">
        <name>Mg(2+)</name>
        <dbReference type="ChEBI" id="CHEBI:18420"/>
    </cofactor>
</comment>
<keyword evidence="6 10" id="KW-0547">Nucleotide-binding</keyword>
<evidence type="ECO:0000313" key="15">
    <source>
        <dbReference type="Proteomes" id="UP000034837"/>
    </source>
</evidence>
<comment type="function">
    <text evidence="2 10 12">Catalyzes the transfer of a dimethylallyl group onto the adenine at position 37 in tRNAs that read codons beginning with uridine, leading to the formation of N6-(dimethylallyl)adenosine (i(6)A).</text>
</comment>
<evidence type="ECO:0000256" key="5">
    <source>
        <dbReference type="ARBA" id="ARBA00022694"/>
    </source>
</evidence>
<keyword evidence="4 10" id="KW-0808">Transferase</keyword>
<dbReference type="GO" id="GO:0005524">
    <property type="term" value="F:ATP binding"/>
    <property type="evidence" value="ECO:0007669"/>
    <property type="project" value="UniProtKB-UniRule"/>
</dbReference>
<evidence type="ECO:0000256" key="13">
    <source>
        <dbReference type="RuleBase" id="RU003785"/>
    </source>
</evidence>
<comment type="caution">
    <text evidence="10">Lacks conserved residue(s) required for the propagation of feature annotation.</text>
</comment>
<evidence type="ECO:0000256" key="3">
    <source>
        <dbReference type="ARBA" id="ARBA00005842"/>
    </source>
</evidence>
<dbReference type="InterPro" id="IPR018022">
    <property type="entry name" value="IPT"/>
</dbReference>
<dbReference type="Pfam" id="PF01715">
    <property type="entry name" value="IPPT"/>
    <property type="match status" value="1"/>
</dbReference>
<dbReference type="EC" id="2.5.1.75" evidence="10"/>
<evidence type="ECO:0000256" key="1">
    <source>
        <dbReference type="ARBA" id="ARBA00001946"/>
    </source>
</evidence>
<dbReference type="NCBIfam" id="TIGR00174">
    <property type="entry name" value="miaA"/>
    <property type="match status" value="1"/>
</dbReference>
<comment type="subunit">
    <text evidence="10">Monomer.</text>
</comment>
<keyword evidence="7 10" id="KW-0067">ATP-binding</keyword>
<feature type="site" description="Interaction with substrate tRNA" evidence="10">
    <location>
        <position position="115"/>
    </location>
</feature>
<evidence type="ECO:0000256" key="7">
    <source>
        <dbReference type="ARBA" id="ARBA00022840"/>
    </source>
</evidence>
<dbReference type="PANTHER" id="PTHR11088">
    <property type="entry name" value="TRNA DIMETHYLALLYLTRANSFERASE"/>
    <property type="match status" value="1"/>
</dbReference>
<sequence length="311" mass="35591">MFKKLPKIIAVVGPTASGKTALGIFLAQKFKGEIISVDSRQIYKGMDIGTAKVEGKKNVDGNGRECFDVEGVRHYGIDLIEPDKIYSVAEFKEYALQVMAEIIQRGNLPILVGGTGFYLKAIVENLKIPRLAPNLDLRQSLEKKDLAELVKELKKIDPVSSEKIDLKNKRRVVRALEVANFTGQSFAGNWRKGEKLFETLELGITQTREVLYQRIDERVEEQIKNGLVEETQKLISKWYKWSLPSMSGIGYKEIGMFLRGEISLERAKEFIKFRTHDYARRQITWFKSITEIKWIENVEEAEDLTKVFLAQ</sequence>
<feature type="binding site" evidence="10">
    <location>
        <begin position="15"/>
        <end position="20"/>
    </location>
    <ligand>
        <name>substrate</name>
    </ligand>
</feature>
<reference evidence="14 15" key="1">
    <citation type="journal article" date="2015" name="Nature">
        <title>rRNA introns, odd ribosomes, and small enigmatic genomes across a large radiation of phyla.</title>
        <authorList>
            <person name="Brown C.T."/>
            <person name="Hug L.A."/>
            <person name="Thomas B.C."/>
            <person name="Sharon I."/>
            <person name="Castelle C.J."/>
            <person name="Singh A."/>
            <person name="Wilkins M.J."/>
            <person name="Williams K.H."/>
            <person name="Banfield J.F."/>
        </authorList>
    </citation>
    <scope>NUCLEOTIDE SEQUENCE [LARGE SCALE GENOMIC DNA]</scope>
</reference>
<evidence type="ECO:0000256" key="4">
    <source>
        <dbReference type="ARBA" id="ARBA00022679"/>
    </source>
</evidence>
<dbReference type="Gene3D" id="3.40.50.300">
    <property type="entry name" value="P-loop containing nucleotide triphosphate hydrolases"/>
    <property type="match status" value="1"/>
</dbReference>
<proteinExistence type="inferred from homology"/>
<dbReference type="InterPro" id="IPR027417">
    <property type="entry name" value="P-loop_NTPase"/>
</dbReference>
<evidence type="ECO:0000256" key="8">
    <source>
        <dbReference type="ARBA" id="ARBA00022842"/>
    </source>
</evidence>
<accession>A0A0G1A7Z9</accession>
<evidence type="ECO:0000256" key="9">
    <source>
        <dbReference type="ARBA" id="ARBA00049563"/>
    </source>
</evidence>
<gene>
    <name evidence="10" type="primary">miaA</name>
    <name evidence="14" type="ORF">UV20_C0003G0109</name>
</gene>
<evidence type="ECO:0000256" key="12">
    <source>
        <dbReference type="RuleBase" id="RU003784"/>
    </source>
</evidence>
<dbReference type="AlphaFoldDB" id="A0A0G1A7Z9"/>
<keyword evidence="8 10" id="KW-0460">Magnesium</keyword>
<name>A0A0G1A7Z9_9BACT</name>
<evidence type="ECO:0000313" key="14">
    <source>
        <dbReference type="EMBL" id="KKS57167.1"/>
    </source>
</evidence>
<protein>
    <recommendedName>
        <fullName evidence="10">tRNA dimethylallyltransferase</fullName>
        <ecNumber evidence="10">2.5.1.75</ecNumber>
    </recommendedName>
    <alternativeName>
        <fullName evidence="10">Dimethylallyl diphosphate:tRNA dimethylallyltransferase</fullName>
        <shortName evidence="10">DMAPP:tRNA dimethylallyltransferase</shortName>
        <shortName evidence="10">DMATase</shortName>
    </alternativeName>
    <alternativeName>
        <fullName evidence="10">Isopentenyl-diphosphate:tRNA isopentenyltransferase</fullName>
        <shortName evidence="10">IPP transferase</shortName>
        <shortName evidence="10">IPPT</shortName>
        <shortName evidence="10">IPTase</shortName>
    </alternativeName>
</protein>
<comment type="catalytic activity">
    <reaction evidence="9 10 11">
        <text>adenosine(37) in tRNA + dimethylallyl diphosphate = N(6)-dimethylallyladenosine(37) in tRNA + diphosphate</text>
        <dbReference type="Rhea" id="RHEA:26482"/>
        <dbReference type="Rhea" id="RHEA-COMP:10162"/>
        <dbReference type="Rhea" id="RHEA-COMP:10375"/>
        <dbReference type="ChEBI" id="CHEBI:33019"/>
        <dbReference type="ChEBI" id="CHEBI:57623"/>
        <dbReference type="ChEBI" id="CHEBI:74411"/>
        <dbReference type="ChEBI" id="CHEBI:74415"/>
        <dbReference type="EC" id="2.5.1.75"/>
    </reaction>
</comment>
<dbReference type="HAMAP" id="MF_00185">
    <property type="entry name" value="IPP_trans"/>
    <property type="match status" value="1"/>
</dbReference>
<dbReference type="GO" id="GO:0052381">
    <property type="term" value="F:tRNA dimethylallyltransferase activity"/>
    <property type="evidence" value="ECO:0007669"/>
    <property type="project" value="UniProtKB-UniRule"/>
</dbReference>
<dbReference type="PATRIC" id="fig|1619039.3.peg.531"/>
<comment type="similarity">
    <text evidence="3 10 13">Belongs to the IPP transferase family.</text>
</comment>
<evidence type="ECO:0000256" key="6">
    <source>
        <dbReference type="ARBA" id="ARBA00022741"/>
    </source>
</evidence>
<dbReference type="EMBL" id="LCDO01000003">
    <property type="protein sequence ID" value="KKS57167.1"/>
    <property type="molecule type" value="Genomic_DNA"/>
</dbReference>
<organism evidence="14 15">
    <name type="scientific">Candidatus Magasanikbacteria bacterium GW2011_GWA2_42_32</name>
    <dbReference type="NCBI Taxonomy" id="1619039"/>
    <lineage>
        <taxon>Bacteria</taxon>
        <taxon>Candidatus Magasanikiibacteriota</taxon>
    </lineage>
</organism>
<dbReference type="SUPFAM" id="SSF52540">
    <property type="entry name" value="P-loop containing nucleoside triphosphate hydrolases"/>
    <property type="match status" value="1"/>
</dbReference>
<comment type="caution">
    <text evidence="14">The sequence shown here is derived from an EMBL/GenBank/DDBJ whole genome shotgun (WGS) entry which is preliminary data.</text>
</comment>
<feature type="site" description="Interaction with substrate tRNA" evidence="10">
    <location>
        <position position="138"/>
    </location>
</feature>
<evidence type="ECO:0000256" key="10">
    <source>
        <dbReference type="HAMAP-Rule" id="MF_00185"/>
    </source>
</evidence>
<dbReference type="GO" id="GO:0006400">
    <property type="term" value="P:tRNA modification"/>
    <property type="evidence" value="ECO:0007669"/>
    <property type="project" value="TreeGrafter"/>
</dbReference>
<evidence type="ECO:0000256" key="11">
    <source>
        <dbReference type="RuleBase" id="RU003783"/>
    </source>
</evidence>
<dbReference type="Proteomes" id="UP000034837">
    <property type="component" value="Unassembled WGS sequence"/>
</dbReference>